<evidence type="ECO:0000256" key="12">
    <source>
        <dbReference type="ARBA" id="ARBA00023242"/>
    </source>
</evidence>
<evidence type="ECO:0000256" key="4">
    <source>
        <dbReference type="ARBA" id="ARBA00022723"/>
    </source>
</evidence>
<dbReference type="Pfam" id="PF13589">
    <property type="entry name" value="HATPase_c_3"/>
    <property type="match status" value="1"/>
</dbReference>
<evidence type="ECO:0000256" key="9">
    <source>
        <dbReference type="ARBA" id="ARBA00023054"/>
    </source>
</evidence>
<keyword evidence="8" id="KW-0862">Zinc</keyword>
<feature type="domain" description="CW-type" evidence="14">
    <location>
        <begin position="687"/>
        <end position="737"/>
    </location>
</feature>
<comment type="similarity">
    <text evidence="2">Belongs to the MORC ATPase protein family.</text>
</comment>
<keyword evidence="11" id="KW-0234">DNA repair</keyword>
<evidence type="ECO:0000256" key="7">
    <source>
        <dbReference type="ARBA" id="ARBA00022771"/>
    </source>
</evidence>
<dbReference type="OrthoDB" id="757982at2759"/>
<keyword evidence="16" id="KW-1185">Reference proteome</keyword>
<evidence type="ECO:0000313" key="15">
    <source>
        <dbReference type="EMBL" id="KAJ4963237.1"/>
    </source>
</evidence>
<dbReference type="InterPro" id="IPR036890">
    <property type="entry name" value="HATPase_C_sf"/>
</dbReference>
<feature type="region of interest" description="Disordered" evidence="13">
    <location>
        <begin position="761"/>
        <end position="853"/>
    </location>
</feature>
<comment type="caution">
    <text evidence="15">The sequence shown here is derived from an EMBL/GenBank/DDBJ whole genome shotgun (WGS) entry which is preliminary data.</text>
</comment>
<dbReference type="InterPro" id="IPR011124">
    <property type="entry name" value="Znf_CW"/>
</dbReference>
<protein>
    <recommendedName>
        <fullName evidence="14">CW-type domain-containing protein</fullName>
    </recommendedName>
</protein>
<dbReference type="GO" id="GO:0004519">
    <property type="term" value="F:endonuclease activity"/>
    <property type="evidence" value="ECO:0007669"/>
    <property type="project" value="UniProtKB-KW"/>
</dbReference>
<accession>A0A9Q0HFT7</accession>
<dbReference type="Gene3D" id="3.30.565.10">
    <property type="entry name" value="Histidine kinase-like ATPase, C-terminal domain"/>
    <property type="match status" value="1"/>
</dbReference>
<dbReference type="PROSITE" id="PS51050">
    <property type="entry name" value="ZF_CW"/>
    <property type="match status" value="1"/>
</dbReference>
<dbReference type="EMBL" id="JAMYWD010000008">
    <property type="protein sequence ID" value="KAJ4963237.1"/>
    <property type="molecule type" value="Genomic_DNA"/>
</dbReference>
<evidence type="ECO:0000259" key="14">
    <source>
        <dbReference type="PROSITE" id="PS51050"/>
    </source>
</evidence>
<reference evidence="15" key="1">
    <citation type="journal article" date="2023" name="Plant J.">
        <title>The genome of the king protea, Protea cynaroides.</title>
        <authorList>
            <person name="Chang J."/>
            <person name="Duong T.A."/>
            <person name="Schoeman C."/>
            <person name="Ma X."/>
            <person name="Roodt D."/>
            <person name="Barker N."/>
            <person name="Li Z."/>
            <person name="Van de Peer Y."/>
            <person name="Mizrachi E."/>
        </authorList>
    </citation>
    <scope>NUCLEOTIDE SEQUENCE</scope>
    <source>
        <tissue evidence="15">Young leaves</tissue>
    </source>
</reference>
<keyword evidence="4" id="KW-0479">Metal-binding</keyword>
<proteinExistence type="inferred from homology"/>
<keyword evidence="3" id="KW-0540">Nuclease</keyword>
<evidence type="ECO:0000313" key="16">
    <source>
        <dbReference type="Proteomes" id="UP001141806"/>
    </source>
</evidence>
<dbReference type="PANTHER" id="PTHR23336">
    <property type="entry name" value="ZINC FINGER CW-TYPE COILED-COIL DOMAIN PROTEIN 3"/>
    <property type="match status" value="1"/>
</dbReference>
<comment type="subcellular location">
    <subcellularLocation>
        <location evidence="1">Nucleus</location>
    </subcellularLocation>
</comment>
<name>A0A9Q0HFT7_9MAGN</name>
<evidence type="ECO:0000256" key="6">
    <source>
        <dbReference type="ARBA" id="ARBA00022763"/>
    </source>
</evidence>
<dbReference type="PANTHER" id="PTHR23336:SF11">
    <property type="entry name" value="OS06G0622000 PROTEIN"/>
    <property type="match status" value="1"/>
</dbReference>
<dbReference type="GO" id="GO:0031047">
    <property type="term" value="P:regulatory ncRNA-mediated gene silencing"/>
    <property type="evidence" value="ECO:0007669"/>
    <property type="project" value="UniProtKB-KW"/>
</dbReference>
<evidence type="ECO:0000256" key="3">
    <source>
        <dbReference type="ARBA" id="ARBA00022722"/>
    </source>
</evidence>
<keyword evidence="12" id="KW-0539">Nucleus</keyword>
<dbReference type="GO" id="GO:0006281">
    <property type="term" value="P:DNA repair"/>
    <property type="evidence" value="ECO:0007669"/>
    <property type="project" value="UniProtKB-KW"/>
</dbReference>
<dbReference type="GO" id="GO:0005634">
    <property type="term" value="C:nucleus"/>
    <property type="evidence" value="ECO:0007669"/>
    <property type="project" value="UniProtKB-SubCell"/>
</dbReference>
<dbReference type="InterPro" id="IPR045261">
    <property type="entry name" value="MORC_ATPase"/>
</dbReference>
<dbReference type="GO" id="GO:0008270">
    <property type="term" value="F:zinc ion binding"/>
    <property type="evidence" value="ECO:0007669"/>
    <property type="project" value="UniProtKB-KW"/>
</dbReference>
<dbReference type="SUPFAM" id="SSF55874">
    <property type="entry name" value="ATPase domain of HSP90 chaperone/DNA topoisomerase II/histidine kinase"/>
    <property type="match status" value="1"/>
</dbReference>
<evidence type="ECO:0000256" key="1">
    <source>
        <dbReference type="ARBA" id="ARBA00004123"/>
    </source>
</evidence>
<dbReference type="Proteomes" id="UP001141806">
    <property type="component" value="Unassembled WGS sequence"/>
</dbReference>
<keyword evidence="6" id="KW-0227">DNA damage</keyword>
<dbReference type="GO" id="GO:0031349">
    <property type="term" value="P:positive regulation of defense response"/>
    <property type="evidence" value="ECO:0007669"/>
    <property type="project" value="UniProtKB-ARBA"/>
</dbReference>
<evidence type="ECO:0000256" key="2">
    <source>
        <dbReference type="ARBA" id="ARBA00007845"/>
    </source>
</evidence>
<keyword evidence="5" id="KW-0378">Hydrolase</keyword>
<keyword evidence="9" id="KW-0175">Coiled coil</keyword>
<evidence type="ECO:0000256" key="11">
    <source>
        <dbReference type="ARBA" id="ARBA00023204"/>
    </source>
</evidence>
<dbReference type="InterPro" id="IPR041006">
    <property type="entry name" value="Morc_S5"/>
</dbReference>
<gene>
    <name evidence="15" type="ORF">NE237_023176</name>
</gene>
<keyword evidence="10" id="KW-0943">RNA-mediated gene silencing</keyword>
<evidence type="ECO:0000256" key="5">
    <source>
        <dbReference type="ARBA" id="ARBA00022759"/>
    </source>
</evidence>
<keyword evidence="5" id="KW-0255">Endonuclease</keyword>
<evidence type="ECO:0000256" key="8">
    <source>
        <dbReference type="ARBA" id="ARBA00022833"/>
    </source>
</evidence>
<sequence>MPTMGSTEVSKTLRSPEQKYGKKMINLTLNLNDPPDDSGRCVMLMKDHKTICRVKCHDPPVDLVLDWNISGIERRTSVHSISGLPQFFLQADPVDPYQQEEWPRFMGFLQKFNKVAVVEFESLVCYILPPDIGAITNCAAVAYRVKSVGSGHTLLKPQKSAAAREVTMPKFRMFEEVSSRSESNVRERDVCEKKHCPDFEFQQTPVVCVSHESVEEACRSESREQKQNFFEKKFPCSSERVSKINLEKQLPDIKFQQEVGSRDEAHSRSQPMPVPQDNSFGENIVRVDPSYLKTLGQSHSGWVFGAIAELVDNSRDAKAANLDISIENVYSKILGEDIPMLSIIDDGLGMSHEEMVRMVSFGRKQPDVDPDRVGRFGIGFKTGAMRLGRDAFVLSQTTNSRSIAFLSQSLNEGKDNLEIPIVSYSRRGQVMDINTNVQSKELAYYNLKRIKEFSPFDKYFIGVKSGLFKEKGTGTQIYIWNLDRWGSEYCLEWQTGLSGNSFRDQGDILIRSRRIRSRPGQISQKVPLDYSLRSYLEVIFLDPRMKISVQGSLVKTRPLAKSLNRTTVVEGTVLGKPVKLTLGRSQLEWEQMNCGMFLYWHGRLIEAYKRVGGMVYNADMGRGVVGVIDVTDLMDDRNGHVWVHNNKQGFQDCEPYAELERWLGIKSNIYWDVNFDTLEVKKGNAKYKPDHEWVQCDKCRKWRVLPSAFDSSKLPDQWFCQLPPFNGECANDEQQTGHEVITVAAKRSHYGANNIVQNFTAKKKSQGESEGESSRTTTTNIGGPGWKTLARGPADESDGDSSQTMHKDMGPGVKRRWTVNGSEGDSRRSMYKDIGRPKLKRLRRGPARKCKYH</sequence>
<feature type="compositionally biased region" description="Basic and acidic residues" evidence="13">
    <location>
        <begin position="824"/>
        <end position="836"/>
    </location>
</feature>
<dbReference type="Pfam" id="PF17942">
    <property type="entry name" value="Morc6_S5"/>
    <property type="match status" value="1"/>
</dbReference>
<feature type="region of interest" description="Disordered" evidence="13">
    <location>
        <begin position="258"/>
        <end position="280"/>
    </location>
</feature>
<evidence type="ECO:0000256" key="13">
    <source>
        <dbReference type="SAM" id="MobiDB-lite"/>
    </source>
</evidence>
<organism evidence="15 16">
    <name type="scientific">Protea cynaroides</name>
    <dbReference type="NCBI Taxonomy" id="273540"/>
    <lineage>
        <taxon>Eukaryota</taxon>
        <taxon>Viridiplantae</taxon>
        <taxon>Streptophyta</taxon>
        <taxon>Embryophyta</taxon>
        <taxon>Tracheophyta</taxon>
        <taxon>Spermatophyta</taxon>
        <taxon>Magnoliopsida</taxon>
        <taxon>Proteales</taxon>
        <taxon>Proteaceae</taxon>
        <taxon>Protea</taxon>
    </lineage>
</organism>
<dbReference type="Pfam" id="PF07496">
    <property type="entry name" value="zf-CW"/>
    <property type="match status" value="1"/>
</dbReference>
<keyword evidence="7" id="KW-0863">Zinc-finger</keyword>
<dbReference type="AlphaFoldDB" id="A0A9Q0HFT7"/>
<dbReference type="Gene3D" id="3.30.40.100">
    <property type="match status" value="1"/>
</dbReference>
<dbReference type="GO" id="GO:0016887">
    <property type="term" value="F:ATP hydrolysis activity"/>
    <property type="evidence" value="ECO:0007669"/>
    <property type="project" value="InterPro"/>
</dbReference>
<evidence type="ECO:0000256" key="10">
    <source>
        <dbReference type="ARBA" id="ARBA00023158"/>
    </source>
</evidence>
<feature type="compositionally biased region" description="Basic residues" evidence="13">
    <location>
        <begin position="837"/>
        <end position="853"/>
    </location>
</feature>